<dbReference type="InterPro" id="IPR022669">
    <property type="entry name" value="Ribosomal_uL2_C"/>
</dbReference>
<keyword evidence="5" id="KW-0694">RNA-binding</keyword>
<dbReference type="InterPro" id="IPR008991">
    <property type="entry name" value="Translation_prot_SH3-like_sf"/>
</dbReference>
<dbReference type="InterPro" id="IPR002171">
    <property type="entry name" value="Ribosomal_uL2"/>
</dbReference>
<dbReference type="SUPFAM" id="SSF50249">
    <property type="entry name" value="Nucleic acid-binding proteins"/>
    <property type="match status" value="1"/>
</dbReference>
<protein>
    <recommendedName>
        <fullName evidence="4 5">Large ribosomal subunit protein uL2</fullName>
    </recommendedName>
</protein>
<dbReference type="PANTHER" id="PTHR13691">
    <property type="entry name" value="RIBOSOMAL PROTEIN L2"/>
    <property type="match status" value="1"/>
</dbReference>
<comment type="caution">
    <text evidence="9">The sequence shown here is derived from an EMBL/GenBank/DDBJ whole genome shotgun (WGS) entry which is preliminary data.</text>
</comment>
<keyword evidence="2 5" id="KW-0689">Ribosomal protein</keyword>
<dbReference type="InterPro" id="IPR014722">
    <property type="entry name" value="Rib_uL2_dom2"/>
</dbReference>
<evidence type="ECO:0000259" key="8">
    <source>
        <dbReference type="SMART" id="SM01383"/>
    </source>
</evidence>
<gene>
    <name evidence="5" type="primary">rplB</name>
    <name evidence="9" type="ORF">A2541_02345</name>
</gene>
<evidence type="ECO:0000256" key="3">
    <source>
        <dbReference type="ARBA" id="ARBA00023274"/>
    </source>
</evidence>
<dbReference type="Proteomes" id="UP000176965">
    <property type="component" value="Unassembled WGS sequence"/>
</dbReference>
<dbReference type="InterPro" id="IPR022671">
    <property type="entry name" value="Ribosomal_uL2_CS"/>
</dbReference>
<feature type="compositionally biased region" description="Basic residues" evidence="6">
    <location>
        <begin position="257"/>
        <end position="266"/>
    </location>
</feature>
<accession>A0A1G2PGH5</accession>
<dbReference type="Gene3D" id="2.30.30.30">
    <property type="match status" value="1"/>
</dbReference>
<dbReference type="STRING" id="1802338.A2541_02345"/>
<dbReference type="InterPro" id="IPR012340">
    <property type="entry name" value="NA-bd_OB-fold"/>
</dbReference>
<dbReference type="SMART" id="SM01383">
    <property type="entry name" value="Ribosomal_L2"/>
    <property type="match status" value="1"/>
</dbReference>
<evidence type="ECO:0000313" key="10">
    <source>
        <dbReference type="Proteomes" id="UP000176965"/>
    </source>
</evidence>
<feature type="domain" description="Large ribosomal subunit protein uL2 RNA-binding" evidence="8">
    <location>
        <begin position="41"/>
        <end position="118"/>
    </location>
</feature>
<dbReference type="SUPFAM" id="SSF50104">
    <property type="entry name" value="Translation proteins SH3-like domain"/>
    <property type="match status" value="1"/>
</dbReference>
<dbReference type="AlphaFoldDB" id="A0A1G2PGH5"/>
<dbReference type="NCBIfam" id="TIGR01171">
    <property type="entry name" value="rplB_bact"/>
    <property type="match status" value="1"/>
</dbReference>
<dbReference type="GO" id="GO:0019843">
    <property type="term" value="F:rRNA binding"/>
    <property type="evidence" value="ECO:0007669"/>
    <property type="project" value="UniProtKB-UniRule"/>
</dbReference>
<dbReference type="GO" id="GO:0002181">
    <property type="term" value="P:cytoplasmic translation"/>
    <property type="evidence" value="ECO:0007669"/>
    <property type="project" value="TreeGrafter"/>
</dbReference>
<keyword evidence="3 5" id="KW-0687">Ribonucleoprotein</keyword>
<sequence>MKHYKPTSPGRRQMTGIEFRKVITASEPLKALTFGRKRHVGRNNYGRLTTRHKGGGHKRLFREVDFSYNKIDVPAKIVSVEYDPNRTAFIGLAFYADGEKRYVILPNSVKVGDSFIVSENAEMKVGNRMPLKKIPVGTFVYNVELKPGNGGKLGRAGGNFVQVVANDAGFTHLKLPSTEVRKVMDSCYACIGEVSNNENKLINIGKAGRSRWLGIRPTVRGTAQNPVDHPYGGGEQRQGRGIKRAKTRWGKQVGKGQKSRTPKKYSNHLIVSRRRVGKNKGEK</sequence>
<dbReference type="Gene3D" id="4.10.950.10">
    <property type="entry name" value="Ribosomal protein L2, domain 3"/>
    <property type="match status" value="1"/>
</dbReference>
<evidence type="ECO:0000256" key="2">
    <source>
        <dbReference type="ARBA" id="ARBA00022980"/>
    </source>
</evidence>
<dbReference type="InterPro" id="IPR005880">
    <property type="entry name" value="Ribosomal_uL2_bac/org-type"/>
</dbReference>
<evidence type="ECO:0000256" key="5">
    <source>
        <dbReference type="HAMAP-Rule" id="MF_01320"/>
    </source>
</evidence>
<organism evidence="9 10">
    <name type="scientific">Candidatus Taylorbacteria bacterium RIFOXYD2_FULL_36_9</name>
    <dbReference type="NCBI Taxonomy" id="1802338"/>
    <lineage>
        <taxon>Bacteria</taxon>
        <taxon>Candidatus Tayloriibacteriota</taxon>
    </lineage>
</organism>
<dbReference type="SMART" id="SM01382">
    <property type="entry name" value="Ribosomal_L2_C"/>
    <property type="match status" value="1"/>
</dbReference>
<dbReference type="FunFam" id="4.10.950.10:FF:000001">
    <property type="entry name" value="50S ribosomal protein L2"/>
    <property type="match status" value="1"/>
</dbReference>
<dbReference type="Pfam" id="PF03947">
    <property type="entry name" value="Ribosomal_L2_C"/>
    <property type="match status" value="1"/>
</dbReference>
<dbReference type="Gene3D" id="2.40.50.140">
    <property type="entry name" value="Nucleic acid-binding proteins"/>
    <property type="match status" value="1"/>
</dbReference>
<evidence type="ECO:0000256" key="1">
    <source>
        <dbReference type="ARBA" id="ARBA00005636"/>
    </source>
</evidence>
<evidence type="ECO:0000259" key="7">
    <source>
        <dbReference type="SMART" id="SM01382"/>
    </source>
</evidence>
<dbReference type="GO" id="GO:0015934">
    <property type="term" value="C:large ribosomal subunit"/>
    <property type="evidence" value="ECO:0007669"/>
    <property type="project" value="InterPro"/>
</dbReference>
<dbReference type="InterPro" id="IPR014726">
    <property type="entry name" value="Ribosomal_uL2_dom3"/>
</dbReference>
<dbReference type="EMBL" id="MHSQ01000012">
    <property type="protein sequence ID" value="OHA47438.1"/>
    <property type="molecule type" value="Genomic_DNA"/>
</dbReference>
<comment type="subunit">
    <text evidence="5">Part of the 50S ribosomal subunit. Forms a bridge to the 30S subunit in the 70S ribosome.</text>
</comment>
<comment type="function">
    <text evidence="5">One of the primary rRNA binding proteins. Required for association of the 30S and 50S subunits to form the 70S ribosome, for tRNA binding and peptide bond formation. It has been suggested to have peptidyltransferase activity; this is somewhat controversial. Makes several contacts with the 16S rRNA in the 70S ribosome.</text>
</comment>
<comment type="similarity">
    <text evidence="1 5">Belongs to the universal ribosomal protein uL2 family.</text>
</comment>
<feature type="compositionally biased region" description="Basic residues" evidence="6">
    <location>
        <begin position="240"/>
        <end position="249"/>
    </location>
</feature>
<dbReference type="InterPro" id="IPR022666">
    <property type="entry name" value="Ribosomal_uL2_RNA-bd_dom"/>
</dbReference>
<dbReference type="PANTHER" id="PTHR13691:SF5">
    <property type="entry name" value="LARGE RIBOSOMAL SUBUNIT PROTEIN UL2M"/>
    <property type="match status" value="1"/>
</dbReference>
<keyword evidence="5" id="KW-0699">rRNA-binding</keyword>
<proteinExistence type="inferred from homology"/>
<evidence type="ECO:0000313" key="9">
    <source>
        <dbReference type="EMBL" id="OHA47438.1"/>
    </source>
</evidence>
<name>A0A1G2PGH5_9BACT</name>
<dbReference type="FunFam" id="2.30.30.30:FF:000001">
    <property type="entry name" value="50S ribosomal protein L2"/>
    <property type="match status" value="1"/>
</dbReference>
<dbReference type="GO" id="GO:0016740">
    <property type="term" value="F:transferase activity"/>
    <property type="evidence" value="ECO:0007669"/>
    <property type="project" value="InterPro"/>
</dbReference>
<evidence type="ECO:0000256" key="4">
    <source>
        <dbReference type="ARBA" id="ARBA00035242"/>
    </source>
</evidence>
<dbReference type="GO" id="GO:0003735">
    <property type="term" value="F:structural constituent of ribosome"/>
    <property type="evidence" value="ECO:0007669"/>
    <property type="project" value="InterPro"/>
</dbReference>
<dbReference type="PROSITE" id="PS00467">
    <property type="entry name" value="RIBOSOMAL_L2"/>
    <property type="match status" value="1"/>
</dbReference>
<dbReference type="Pfam" id="PF00181">
    <property type="entry name" value="Ribosomal_L2_N"/>
    <property type="match status" value="1"/>
</dbReference>
<dbReference type="PIRSF" id="PIRSF002158">
    <property type="entry name" value="Ribosomal_L2"/>
    <property type="match status" value="1"/>
</dbReference>
<feature type="domain" description="Large ribosomal subunit protein uL2 C-terminal" evidence="7">
    <location>
        <begin position="123"/>
        <end position="252"/>
    </location>
</feature>
<feature type="region of interest" description="Disordered" evidence="6">
    <location>
        <begin position="220"/>
        <end position="266"/>
    </location>
</feature>
<evidence type="ECO:0000256" key="6">
    <source>
        <dbReference type="SAM" id="MobiDB-lite"/>
    </source>
</evidence>
<dbReference type="HAMAP" id="MF_01320_B">
    <property type="entry name" value="Ribosomal_uL2_B"/>
    <property type="match status" value="1"/>
</dbReference>
<reference evidence="9 10" key="1">
    <citation type="journal article" date="2016" name="Nat. Commun.">
        <title>Thousands of microbial genomes shed light on interconnected biogeochemical processes in an aquifer system.</title>
        <authorList>
            <person name="Anantharaman K."/>
            <person name="Brown C.T."/>
            <person name="Hug L.A."/>
            <person name="Sharon I."/>
            <person name="Castelle C.J."/>
            <person name="Probst A.J."/>
            <person name="Thomas B.C."/>
            <person name="Singh A."/>
            <person name="Wilkins M.J."/>
            <person name="Karaoz U."/>
            <person name="Brodie E.L."/>
            <person name="Williams K.H."/>
            <person name="Hubbard S.S."/>
            <person name="Banfield J.F."/>
        </authorList>
    </citation>
    <scope>NUCLEOTIDE SEQUENCE [LARGE SCALE GENOMIC DNA]</scope>
</reference>